<dbReference type="eggNOG" id="ENOG502RMR4">
    <property type="taxonomic scope" value="Eukaryota"/>
</dbReference>
<sequence>MTREPPDHGLTSDITKETESPPNASTHLDPSAERNSTADVQDNTLCSRCKRNAAQTPDDESDTNECSSSLEHSSQQLGDRTDQDTGSEVQSARSMTGSGSYSDGSDVYLEREPHWSEIVGPGRLSPRVEGKFLELIKKKMLFLWGVGTEDVPNISIDTHGLKTLRFKADNHAVISLAWDEHSRTQTYRKEVSRAQSSICQAWPQDRNVFGVKQYVLASNGRDQATMISLRYFEQSYMDEVVASKSSSVLHAGYEDIWHRWCFEADEVLAIEESKIPIRGKIVYCTSSSQSKGFRHIPLTAFAVAVSDNEPFSVADQERHNFNLSLSYFSANFRGGCVISPWPASIASIHWQVRYFEPSSGPTQHDAEINTCVLSERQNATIRQGPTEIHVQENRAQIVFRVLSRNDNLFHIMVLSDNTLTSSHINSPAGTQYHLRRYGLKIERRIIPFTHYLLEICKAFDRSVQGWVKTLDSIDDLVHVNLSDFDDRERIEDLMFDKSFNRSRDYFVALQLLRIMDEWINEAVSSIQHLRDKSYINEKAGTVQRRLRKKKEEINSLRDGLFNATSLRESTKAMALNQAIYVFTVVTVLFTPAYKMKTDRADVLGIAVLEQPKTRK</sequence>
<reference evidence="2 3" key="1">
    <citation type="journal article" date="2012" name="PLoS Pathog.">
        <title>Comparative pathogenomics reveals horizontally acquired novel virulence genes in fungi infecting cereal hosts.</title>
        <authorList>
            <person name="Gardiner D.M."/>
            <person name="McDonald M.C."/>
            <person name="Covarelli L."/>
            <person name="Solomon P.S."/>
            <person name="Rusu A.G."/>
            <person name="Marshall M."/>
            <person name="Kazan K."/>
            <person name="Chakraborty S."/>
            <person name="McDonald B.A."/>
            <person name="Manners J.M."/>
        </authorList>
    </citation>
    <scope>NUCLEOTIDE SEQUENCE [LARGE SCALE GENOMIC DNA]</scope>
    <source>
        <strain evidence="2 3">CS3096</strain>
    </source>
</reference>
<feature type="region of interest" description="Disordered" evidence="1">
    <location>
        <begin position="1"/>
        <end position="107"/>
    </location>
</feature>
<dbReference type="KEGG" id="fpu:FPSE_06821"/>
<evidence type="ECO:0000256" key="1">
    <source>
        <dbReference type="SAM" id="MobiDB-lite"/>
    </source>
</evidence>
<feature type="compositionally biased region" description="Polar residues" evidence="1">
    <location>
        <begin position="64"/>
        <end position="96"/>
    </location>
</feature>
<comment type="caution">
    <text evidence="2">The sequence shown here is derived from an EMBL/GenBank/DDBJ whole genome shotgun (WGS) entry which is preliminary data.</text>
</comment>
<keyword evidence="3" id="KW-1185">Reference proteome</keyword>
<dbReference type="Proteomes" id="UP000007978">
    <property type="component" value="Chromosome 4"/>
</dbReference>
<evidence type="ECO:0000313" key="3">
    <source>
        <dbReference type="Proteomes" id="UP000007978"/>
    </source>
</evidence>
<proteinExistence type="predicted"/>
<feature type="compositionally biased region" description="Polar residues" evidence="1">
    <location>
        <begin position="20"/>
        <end position="46"/>
    </location>
</feature>
<dbReference type="GeneID" id="20365439"/>
<protein>
    <submittedName>
        <fullName evidence="2">Uncharacterized protein</fullName>
    </submittedName>
</protein>
<gene>
    <name evidence="2" type="ORF">FPSE_06821</name>
</gene>
<dbReference type="OrthoDB" id="5430750at2759"/>
<dbReference type="RefSeq" id="XP_009258214.1">
    <property type="nucleotide sequence ID" value="XM_009259939.1"/>
</dbReference>
<dbReference type="EMBL" id="AFNW01000185">
    <property type="protein sequence ID" value="EKJ73033.1"/>
    <property type="molecule type" value="Genomic_DNA"/>
</dbReference>
<feature type="compositionally biased region" description="Low complexity" evidence="1">
    <location>
        <begin position="97"/>
        <end position="106"/>
    </location>
</feature>
<evidence type="ECO:0000313" key="2">
    <source>
        <dbReference type="EMBL" id="EKJ73033.1"/>
    </source>
</evidence>
<organism evidence="2 3">
    <name type="scientific">Fusarium pseudograminearum (strain CS3096)</name>
    <name type="common">Wheat and barley crown-rot fungus</name>
    <dbReference type="NCBI Taxonomy" id="1028729"/>
    <lineage>
        <taxon>Eukaryota</taxon>
        <taxon>Fungi</taxon>
        <taxon>Dikarya</taxon>
        <taxon>Ascomycota</taxon>
        <taxon>Pezizomycotina</taxon>
        <taxon>Sordariomycetes</taxon>
        <taxon>Hypocreomycetidae</taxon>
        <taxon>Hypocreales</taxon>
        <taxon>Nectriaceae</taxon>
        <taxon>Fusarium</taxon>
    </lineage>
</organism>
<name>K3VIN2_FUSPC</name>
<dbReference type="HOGENOM" id="CLU_024992_1_0_1"/>
<dbReference type="AlphaFoldDB" id="K3VIN2"/>
<accession>K3VIN2</accession>